<reference evidence="2" key="1">
    <citation type="submission" date="2013-07" db="EMBL/GenBank/DDBJ databases">
        <title>The genome of an arbuscular mycorrhizal fungus provides insights into the evolution of the oldest plant symbiosis.</title>
        <authorList>
            <consortium name="DOE Joint Genome Institute"/>
            <person name="Tisserant E."/>
            <person name="Malbreil M."/>
            <person name="Kuo A."/>
            <person name="Kohler A."/>
            <person name="Symeonidi A."/>
            <person name="Balestrini R."/>
            <person name="Charron P."/>
            <person name="Duensing N."/>
            <person name="Frei-dit-Frey N."/>
            <person name="Gianinazzi-Pearson V."/>
            <person name="Gilbert B."/>
            <person name="Handa Y."/>
            <person name="Hijri M."/>
            <person name="Kaul R."/>
            <person name="Kawaguchi M."/>
            <person name="Krajinski F."/>
            <person name="Lammers P."/>
            <person name="Lapierre D."/>
            <person name="Masclaux F.G."/>
            <person name="Murat C."/>
            <person name="Morin E."/>
            <person name="Ndikumana S."/>
            <person name="Pagni M."/>
            <person name="Petitpierre D."/>
            <person name="Requena N."/>
            <person name="Rosikiewicz P."/>
            <person name="Riley R."/>
            <person name="Saito K."/>
            <person name="San Clemente H."/>
            <person name="Shapiro H."/>
            <person name="van Tuinen D."/>
            <person name="Becard G."/>
            <person name="Bonfante P."/>
            <person name="Paszkowski U."/>
            <person name="Shachar-Hill Y."/>
            <person name="Young J.P."/>
            <person name="Sanders I.R."/>
            <person name="Henrissat B."/>
            <person name="Rensing S.A."/>
            <person name="Grigoriev I.V."/>
            <person name="Corradi N."/>
            <person name="Roux C."/>
            <person name="Martin F."/>
        </authorList>
    </citation>
    <scope>NUCLEOTIDE SEQUENCE</scope>
    <source>
        <strain evidence="2">DAOM 197198</strain>
    </source>
</reference>
<name>U9SLG5_RHIID</name>
<dbReference type="EMBL" id="KI300834">
    <property type="protein sequence ID" value="ERZ95936.1"/>
    <property type="molecule type" value="Genomic_DNA"/>
</dbReference>
<organism evidence="2">
    <name type="scientific">Rhizophagus irregularis (strain DAOM 181602 / DAOM 197198 / MUCL 43194)</name>
    <name type="common">Arbuscular mycorrhizal fungus</name>
    <name type="synonym">Glomus intraradices</name>
    <dbReference type="NCBI Taxonomy" id="747089"/>
    <lineage>
        <taxon>Eukaryota</taxon>
        <taxon>Fungi</taxon>
        <taxon>Fungi incertae sedis</taxon>
        <taxon>Mucoromycota</taxon>
        <taxon>Glomeromycotina</taxon>
        <taxon>Glomeromycetes</taxon>
        <taxon>Glomerales</taxon>
        <taxon>Glomeraceae</taxon>
        <taxon>Rhizophagus</taxon>
    </lineage>
</organism>
<dbReference type="AlphaFoldDB" id="U9SLG5"/>
<sequence length="149" mass="17295">MPTESQIKKNAYDTTLQNSPPIPPASQVSHVPIKISKFPEDRNIIYEAVHKRFPFLSWTKSITWCRDAFEYTDPEAKCPACKSVHTHRGIWGDWTCQDKNNFYYLACPWDIYENKKISPKVNDDDDVYFGEEHEAYFDDPTPQSVTVTA</sequence>
<feature type="region of interest" description="Disordered" evidence="1">
    <location>
        <begin position="1"/>
        <end position="27"/>
    </location>
</feature>
<dbReference type="VEuPathDB" id="FungiDB:RhiirFUN_010789"/>
<proteinExistence type="predicted"/>
<feature type="compositionally biased region" description="Basic and acidic residues" evidence="1">
    <location>
        <begin position="1"/>
        <end position="11"/>
    </location>
</feature>
<accession>U9SLG5</accession>
<gene>
    <name evidence="2" type="ORF">GLOINDRAFT_89786</name>
</gene>
<evidence type="ECO:0000313" key="2">
    <source>
        <dbReference type="EMBL" id="ERZ95936.1"/>
    </source>
</evidence>
<dbReference type="HOGENOM" id="CLU_1750678_0_0_1"/>
<protein>
    <submittedName>
        <fullName evidence="2">Uncharacterized protein</fullName>
    </submittedName>
</protein>
<evidence type="ECO:0000256" key="1">
    <source>
        <dbReference type="SAM" id="MobiDB-lite"/>
    </source>
</evidence>